<evidence type="ECO:0000256" key="2">
    <source>
        <dbReference type="SAM" id="MobiDB-lite"/>
    </source>
</evidence>
<feature type="compositionally biased region" description="Basic and acidic residues" evidence="2">
    <location>
        <begin position="392"/>
        <end position="413"/>
    </location>
</feature>
<feature type="compositionally biased region" description="Polar residues" evidence="2">
    <location>
        <begin position="234"/>
        <end position="258"/>
    </location>
</feature>
<dbReference type="Proteomes" id="UP000325315">
    <property type="component" value="Unassembled WGS sequence"/>
</dbReference>
<evidence type="ECO:0000313" key="4">
    <source>
        <dbReference type="Proteomes" id="UP000325315"/>
    </source>
</evidence>
<comment type="caution">
    <text evidence="3">The sequence shown here is derived from an EMBL/GenBank/DDBJ whole genome shotgun (WGS) entry which is preliminary data.</text>
</comment>
<feature type="coiled-coil region" evidence="1">
    <location>
        <begin position="7"/>
        <end position="74"/>
    </location>
</feature>
<keyword evidence="1" id="KW-0175">Coiled coil</keyword>
<dbReference type="PANTHER" id="PTHR32108">
    <property type="entry name" value="DNA-DIRECTED RNA POLYMERASE SUBUNIT ALPHA"/>
    <property type="match status" value="1"/>
</dbReference>
<proteinExistence type="predicted"/>
<dbReference type="CDD" id="cd00303">
    <property type="entry name" value="retropepsin_like"/>
    <property type="match status" value="1"/>
</dbReference>
<gene>
    <name evidence="3" type="ORF">EPI10_005175</name>
</gene>
<reference evidence="4" key="1">
    <citation type="journal article" date="2019" name="Plant Biotechnol. J.">
        <title>Genome sequencing of the Australian wild diploid species Gossypium australe highlights disease resistance and delayed gland morphogenesis.</title>
        <authorList>
            <person name="Cai Y."/>
            <person name="Cai X."/>
            <person name="Wang Q."/>
            <person name="Wang P."/>
            <person name="Zhang Y."/>
            <person name="Cai C."/>
            <person name="Xu Y."/>
            <person name="Wang K."/>
            <person name="Zhou Z."/>
            <person name="Wang C."/>
            <person name="Geng S."/>
            <person name="Li B."/>
            <person name="Dong Q."/>
            <person name="Hou Y."/>
            <person name="Wang H."/>
            <person name="Ai P."/>
            <person name="Liu Z."/>
            <person name="Yi F."/>
            <person name="Sun M."/>
            <person name="An G."/>
            <person name="Cheng J."/>
            <person name="Zhang Y."/>
            <person name="Shi Q."/>
            <person name="Xie Y."/>
            <person name="Shi X."/>
            <person name="Chang Y."/>
            <person name="Huang F."/>
            <person name="Chen Y."/>
            <person name="Hong S."/>
            <person name="Mi L."/>
            <person name="Sun Q."/>
            <person name="Zhang L."/>
            <person name="Zhou B."/>
            <person name="Peng R."/>
            <person name="Zhang X."/>
            <person name="Liu F."/>
        </authorList>
    </citation>
    <scope>NUCLEOTIDE SEQUENCE [LARGE SCALE GENOMIC DNA]</scope>
    <source>
        <strain evidence="4">cv. PA1801</strain>
    </source>
</reference>
<feature type="region of interest" description="Disordered" evidence="2">
    <location>
        <begin position="225"/>
        <end position="258"/>
    </location>
</feature>
<name>A0A5B6WNR5_9ROSI</name>
<sequence length="932" mass="107675">MGMRARVAKLERSLHQYRSRNSAIELKANLNKIEELKGKIEKLETALQSCELRVKLLETNSKHWKEQLQRSQSQIKDRDHIMGSNFKDNSTNPIVLDLDDMEEMDKVRVELSKQLEDQCKWLEEKFRAMESADYLCQRWKEVAMQVQSLLLEKETTMLFINTLKASFINHMLGSATKSFSDIVMSGEMNENAVRCEKIDAGENAKRSTPRKKENEVNTASVYNKGYSKPVTLGQPRTITTSHQGPSRQESNSRPNTKKLQFTPISMTYKELYQNLFDAHVVSPFYLKPMQPLFPKWYDANVQYEYHAGVTEHSIGNCIVFKKLIERFIKMGIVRFNDPSGPNVVLQGMRSYCEFHAEEGHEIQECAEFRALVQSLMDTKSWNSLKMSRTRNEEMFAPRRKDQRRRSTSERRYDPTSASTEPVEGKTLAVAHKKEKTVRLESPVNEPVNKNEAKKFLKFLKHSEYRVLIDNESALNVLPLFTLNRLPVDSSHMKTCQNIVRALDGMERRVMERIEIPLLIGTNTYEVDFLAMDIKPSYNCLLGRPWIHSTGAVPSSLHQKLKLVIKRRLVTINFEEDIIAFIISDAPYIGAGEEAIECFFRSLEFVNATFIVEGSKIPVPKISKTTRIGLQLTVEKGALPGKGLEKYLQRRVEAPMLMDKQNRFGLWYKPNARQKRKIWRRDKKEEECDLSINAIFEEGIEENLSGIRPYIPRSVLNNWTAKEIPIIFKTNSESLDINDMGDVATDPESPFEQDMCLEESQGFEDDRDCTDIVVHRLPIKEECKPIQQKLRKMRPNALLKVKEEVNKQFDAVLMSPSPNKPLILYLAVLRNSMGRVLGQHDELGRNERVIYYINPLKYMIELNALNGRMARWHILLSEFDIIYVNQKAVKESAIADFLASRALEDYKPLNFDFPNENLMYVTTTEEDAQEGHP</sequence>
<keyword evidence="4" id="KW-1185">Reference proteome</keyword>
<dbReference type="PANTHER" id="PTHR32108:SF5">
    <property type="entry name" value="DYNACTIN SUBUNIT 1-LIKE"/>
    <property type="match status" value="1"/>
</dbReference>
<protein>
    <submittedName>
        <fullName evidence="3">Aldehyde dehydrogenase family 2 member C4-like</fullName>
    </submittedName>
</protein>
<accession>A0A5B6WNR5</accession>
<feature type="region of interest" description="Disordered" evidence="2">
    <location>
        <begin position="392"/>
        <end position="423"/>
    </location>
</feature>
<organism evidence="3 4">
    <name type="scientific">Gossypium australe</name>
    <dbReference type="NCBI Taxonomy" id="47621"/>
    <lineage>
        <taxon>Eukaryota</taxon>
        <taxon>Viridiplantae</taxon>
        <taxon>Streptophyta</taxon>
        <taxon>Embryophyta</taxon>
        <taxon>Tracheophyta</taxon>
        <taxon>Spermatophyta</taxon>
        <taxon>Magnoliopsida</taxon>
        <taxon>eudicotyledons</taxon>
        <taxon>Gunneridae</taxon>
        <taxon>Pentapetalae</taxon>
        <taxon>rosids</taxon>
        <taxon>malvids</taxon>
        <taxon>Malvales</taxon>
        <taxon>Malvaceae</taxon>
        <taxon>Malvoideae</taxon>
        <taxon>Gossypium</taxon>
    </lineage>
</organism>
<evidence type="ECO:0000313" key="3">
    <source>
        <dbReference type="EMBL" id="KAA3482968.1"/>
    </source>
</evidence>
<dbReference type="EMBL" id="SMMG02000002">
    <property type="protein sequence ID" value="KAA3482968.1"/>
    <property type="molecule type" value="Genomic_DNA"/>
</dbReference>
<evidence type="ECO:0000256" key="1">
    <source>
        <dbReference type="SAM" id="Coils"/>
    </source>
</evidence>
<dbReference type="AlphaFoldDB" id="A0A5B6WNR5"/>